<gene>
    <name evidence="2" type="ORF">E8A74_24055</name>
</gene>
<proteinExistence type="predicted"/>
<dbReference type="EMBL" id="SSMQ01000026">
    <property type="protein sequence ID" value="TKD03931.1"/>
    <property type="molecule type" value="Genomic_DNA"/>
</dbReference>
<dbReference type="RefSeq" id="WP_136931406.1">
    <property type="nucleotide sequence ID" value="NZ_SSMQ01000026.1"/>
</dbReference>
<dbReference type="Pfam" id="PF12697">
    <property type="entry name" value="Abhydrolase_6"/>
    <property type="match status" value="1"/>
</dbReference>
<dbReference type="Gene3D" id="3.40.50.1820">
    <property type="entry name" value="alpha/beta hydrolase"/>
    <property type="match status" value="1"/>
</dbReference>
<comment type="caution">
    <text evidence="2">The sequence shown here is derived from an EMBL/GenBank/DDBJ whole genome shotgun (WGS) entry which is preliminary data.</text>
</comment>
<dbReference type="Proteomes" id="UP000309215">
    <property type="component" value="Unassembled WGS sequence"/>
</dbReference>
<keyword evidence="3" id="KW-1185">Reference proteome</keyword>
<name>A0A4U1J9Y8_9BACT</name>
<feature type="domain" description="AB hydrolase-1" evidence="1">
    <location>
        <begin position="46"/>
        <end position="274"/>
    </location>
</feature>
<evidence type="ECO:0000313" key="2">
    <source>
        <dbReference type="EMBL" id="TKD03931.1"/>
    </source>
</evidence>
<dbReference type="GO" id="GO:0016787">
    <property type="term" value="F:hydrolase activity"/>
    <property type="evidence" value="ECO:0007669"/>
    <property type="project" value="UniProtKB-KW"/>
</dbReference>
<organism evidence="2 3">
    <name type="scientific">Polyangium fumosum</name>
    <dbReference type="NCBI Taxonomy" id="889272"/>
    <lineage>
        <taxon>Bacteria</taxon>
        <taxon>Pseudomonadati</taxon>
        <taxon>Myxococcota</taxon>
        <taxon>Polyangia</taxon>
        <taxon>Polyangiales</taxon>
        <taxon>Polyangiaceae</taxon>
        <taxon>Polyangium</taxon>
    </lineage>
</organism>
<dbReference type="AlphaFoldDB" id="A0A4U1J9Y8"/>
<dbReference type="InterPro" id="IPR029058">
    <property type="entry name" value="AB_hydrolase_fold"/>
</dbReference>
<dbReference type="PRINTS" id="PR00111">
    <property type="entry name" value="ABHYDROLASE"/>
</dbReference>
<dbReference type="OrthoDB" id="9808398at2"/>
<evidence type="ECO:0000259" key="1">
    <source>
        <dbReference type="Pfam" id="PF12697"/>
    </source>
</evidence>
<sequence length="284" mass="30762">MVLLSVLDHVTRAMLVRRGVESRFVETPVGRVHVYDASGQGAAPPVVFLHGIAASSAVFAPTLARLRKQSRRVVAVDAPGHGLSGAPWVTLGPERLFEALSYVLDHELDAPSVVVGNSLGGAMALRYALRSPERVAGLALTSPGGAPVEDPEECERFLRGFVLSNVRDARDFLGRLNHAVPWYGPLVAPDLVRIFKNPSVRSILDGLEPKHFFAPGELASLSMPIHVIWGQSDRVIPPCCLGFFKENLPPHTVFLEPEGIGHSPHTEDPKAFADFVLRALERAS</sequence>
<accession>A0A4U1J9Y8</accession>
<keyword evidence="2" id="KW-0378">Hydrolase</keyword>
<evidence type="ECO:0000313" key="3">
    <source>
        <dbReference type="Proteomes" id="UP000309215"/>
    </source>
</evidence>
<protein>
    <submittedName>
        <fullName evidence="2">Alpha/beta fold hydrolase</fullName>
    </submittedName>
</protein>
<dbReference type="PANTHER" id="PTHR46438">
    <property type="entry name" value="ALPHA/BETA-HYDROLASES SUPERFAMILY PROTEIN"/>
    <property type="match status" value="1"/>
</dbReference>
<reference evidence="2 3" key="1">
    <citation type="submission" date="2019-04" db="EMBL/GenBank/DDBJ databases">
        <authorList>
            <person name="Li Y."/>
            <person name="Wang J."/>
        </authorList>
    </citation>
    <scope>NUCLEOTIDE SEQUENCE [LARGE SCALE GENOMIC DNA]</scope>
    <source>
        <strain evidence="2 3">DSM 14668</strain>
    </source>
</reference>
<dbReference type="InterPro" id="IPR000073">
    <property type="entry name" value="AB_hydrolase_1"/>
</dbReference>
<dbReference type="SUPFAM" id="SSF53474">
    <property type="entry name" value="alpha/beta-Hydrolases"/>
    <property type="match status" value="1"/>
</dbReference>